<dbReference type="PANTHER" id="PTHR31707">
    <property type="entry name" value="PECTINESTERASE"/>
    <property type="match status" value="1"/>
</dbReference>
<dbReference type="EMBL" id="JBANQN010000010">
    <property type="protein sequence ID" value="KAK6778407.1"/>
    <property type="molecule type" value="Genomic_DNA"/>
</dbReference>
<gene>
    <name evidence="7" type="ORF">RDI58_025125</name>
</gene>
<dbReference type="InterPro" id="IPR011050">
    <property type="entry name" value="Pectin_lyase_fold/virulence"/>
</dbReference>
<evidence type="ECO:0000313" key="8">
    <source>
        <dbReference type="Proteomes" id="UP001371456"/>
    </source>
</evidence>
<dbReference type="SUPFAM" id="SSF51126">
    <property type="entry name" value="Pectin lyase-like"/>
    <property type="match status" value="1"/>
</dbReference>
<dbReference type="Pfam" id="PF01095">
    <property type="entry name" value="Pectinesterase"/>
    <property type="match status" value="1"/>
</dbReference>
<accession>A0AAN8Y427</accession>
<organism evidence="7 8">
    <name type="scientific">Solanum bulbocastanum</name>
    <name type="common">Wild potato</name>
    <dbReference type="NCBI Taxonomy" id="147425"/>
    <lineage>
        <taxon>Eukaryota</taxon>
        <taxon>Viridiplantae</taxon>
        <taxon>Streptophyta</taxon>
        <taxon>Embryophyta</taxon>
        <taxon>Tracheophyta</taxon>
        <taxon>Spermatophyta</taxon>
        <taxon>Magnoliopsida</taxon>
        <taxon>eudicotyledons</taxon>
        <taxon>Gunneridae</taxon>
        <taxon>Pentapetalae</taxon>
        <taxon>asterids</taxon>
        <taxon>lamiids</taxon>
        <taxon>Solanales</taxon>
        <taxon>Solanaceae</taxon>
        <taxon>Solanoideae</taxon>
        <taxon>Solaneae</taxon>
        <taxon>Solanum</taxon>
    </lineage>
</organism>
<evidence type="ECO:0000256" key="1">
    <source>
        <dbReference type="ARBA" id="ARBA00005184"/>
    </source>
</evidence>
<comment type="caution">
    <text evidence="7">The sequence shown here is derived from an EMBL/GenBank/DDBJ whole genome shotgun (WGS) entry which is preliminary data.</text>
</comment>
<dbReference type="GO" id="GO:0042545">
    <property type="term" value="P:cell wall modification"/>
    <property type="evidence" value="ECO:0007669"/>
    <property type="project" value="InterPro"/>
</dbReference>
<keyword evidence="4" id="KW-0961">Cell wall biogenesis/degradation</keyword>
<dbReference type="Proteomes" id="UP001371456">
    <property type="component" value="Unassembled WGS sequence"/>
</dbReference>
<proteinExistence type="predicted"/>
<evidence type="ECO:0000259" key="6">
    <source>
        <dbReference type="Pfam" id="PF01095"/>
    </source>
</evidence>
<keyword evidence="3" id="KW-0063">Aspartyl esterase</keyword>
<protein>
    <recommendedName>
        <fullName evidence="6">Pectinesterase catalytic domain-containing protein</fullName>
    </recommendedName>
</protein>
<dbReference type="GO" id="GO:0030599">
    <property type="term" value="F:pectinesterase activity"/>
    <property type="evidence" value="ECO:0007669"/>
    <property type="project" value="UniProtKB-EC"/>
</dbReference>
<evidence type="ECO:0000256" key="3">
    <source>
        <dbReference type="ARBA" id="ARBA00023085"/>
    </source>
</evidence>
<feature type="domain" description="Pectinesterase catalytic" evidence="6">
    <location>
        <begin position="2"/>
        <end position="66"/>
    </location>
</feature>
<evidence type="ECO:0000256" key="4">
    <source>
        <dbReference type="ARBA" id="ARBA00023316"/>
    </source>
</evidence>
<keyword evidence="2" id="KW-0378">Hydrolase</keyword>
<comment type="catalytic activity">
    <reaction evidence="5">
        <text>[(1-&gt;4)-alpha-D-galacturonosyl methyl ester](n) + n H2O = [(1-&gt;4)-alpha-D-galacturonosyl](n) + n methanol + n H(+)</text>
        <dbReference type="Rhea" id="RHEA:22380"/>
        <dbReference type="Rhea" id="RHEA-COMP:14570"/>
        <dbReference type="Rhea" id="RHEA-COMP:14573"/>
        <dbReference type="ChEBI" id="CHEBI:15377"/>
        <dbReference type="ChEBI" id="CHEBI:15378"/>
        <dbReference type="ChEBI" id="CHEBI:17790"/>
        <dbReference type="ChEBI" id="CHEBI:140522"/>
        <dbReference type="ChEBI" id="CHEBI:140523"/>
        <dbReference type="EC" id="3.1.1.11"/>
    </reaction>
</comment>
<dbReference type="Gene3D" id="2.160.20.10">
    <property type="entry name" value="Single-stranded right-handed beta-helix, Pectin lyase-like"/>
    <property type="match status" value="1"/>
</dbReference>
<reference evidence="7 8" key="1">
    <citation type="submission" date="2024-02" db="EMBL/GenBank/DDBJ databases">
        <title>de novo genome assembly of Solanum bulbocastanum strain 11H21.</title>
        <authorList>
            <person name="Hosaka A.J."/>
        </authorList>
    </citation>
    <scope>NUCLEOTIDE SEQUENCE [LARGE SCALE GENOMIC DNA]</scope>
    <source>
        <tissue evidence="7">Young leaves</tissue>
    </source>
</reference>
<evidence type="ECO:0000313" key="7">
    <source>
        <dbReference type="EMBL" id="KAK6778407.1"/>
    </source>
</evidence>
<dbReference type="InterPro" id="IPR000070">
    <property type="entry name" value="Pectinesterase_cat"/>
</dbReference>
<evidence type="ECO:0000256" key="5">
    <source>
        <dbReference type="ARBA" id="ARBA00047928"/>
    </source>
</evidence>
<keyword evidence="8" id="KW-1185">Reference proteome</keyword>
<evidence type="ECO:0000256" key="2">
    <source>
        <dbReference type="ARBA" id="ARBA00022801"/>
    </source>
</evidence>
<name>A0AAN8Y427_SOLBU</name>
<dbReference type="InterPro" id="IPR012334">
    <property type="entry name" value="Pectin_lyas_fold"/>
</dbReference>
<dbReference type="AlphaFoldDB" id="A0AAN8Y427"/>
<sequence length="69" mass="8014">MALFQNCVIEARTPMARQYNTITAQKREFEHAASGIVLQNCTIRATDDLEKLDNVTTYFGRPWVYFLEL</sequence>
<comment type="pathway">
    <text evidence="1">Glycan metabolism; pectin degradation; 2-dehydro-3-deoxy-D-gluconate from pectin: step 1/5.</text>
</comment>